<keyword evidence="1" id="KW-0677">Repeat</keyword>
<dbReference type="SUPFAM" id="SSF48403">
    <property type="entry name" value="Ankyrin repeat"/>
    <property type="match status" value="3"/>
</dbReference>
<dbReference type="PROSITE" id="PS50297">
    <property type="entry name" value="ANK_REP_REGION"/>
    <property type="match status" value="3"/>
</dbReference>
<dbReference type="SMART" id="SM00248">
    <property type="entry name" value="ANK"/>
    <property type="match status" value="14"/>
</dbReference>
<reference evidence="5" key="1">
    <citation type="submission" date="2016-12" db="EMBL/GenBank/DDBJ databases">
        <title>The genomes of Aspergillus section Nigri reveals drivers in fungal speciation.</title>
        <authorList>
            <consortium name="DOE Joint Genome Institute"/>
            <person name="Vesth T.C."/>
            <person name="Nybo J."/>
            <person name="Theobald S."/>
            <person name="Brandl J."/>
            <person name="Frisvad J.C."/>
            <person name="Nielsen K.F."/>
            <person name="Lyhne E.K."/>
            <person name="Kogle M.E."/>
            <person name="Kuo A."/>
            <person name="Riley R."/>
            <person name="Clum A."/>
            <person name="Nolan M."/>
            <person name="Lipzen A."/>
            <person name="Salamov A."/>
            <person name="Henrissat B."/>
            <person name="Wiebenga A."/>
            <person name="De Vries R.P."/>
            <person name="Grigoriev I.V."/>
            <person name="Mortensen U.H."/>
            <person name="Andersen M.R."/>
            <person name="Baker S.E."/>
        </authorList>
    </citation>
    <scope>NUCLEOTIDE SEQUENCE [LARGE SCALE GENOMIC DNA]</scope>
    <source>
        <strain evidence="5">CBS 113365</strain>
    </source>
</reference>
<dbReference type="Pfam" id="PF12796">
    <property type="entry name" value="Ank_2"/>
    <property type="match status" value="2"/>
</dbReference>
<proteinExistence type="predicted"/>
<feature type="repeat" description="ANK" evidence="3">
    <location>
        <begin position="440"/>
        <end position="472"/>
    </location>
</feature>
<evidence type="ECO:0000313" key="6">
    <source>
        <dbReference type="Proteomes" id="UP000248405"/>
    </source>
</evidence>
<feature type="repeat" description="ANK" evidence="3">
    <location>
        <begin position="988"/>
        <end position="1020"/>
    </location>
</feature>
<dbReference type="PANTHER" id="PTHR24198:SF165">
    <property type="entry name" value="ANKYRIN REPEAT-CONTAINING PROTEIN-RELATED"/>
    <property type="match status" value="1"/>
</dbReference>
<protein>
    <submittedName>
        <fullName evidence="5">Ankyrin</fullName>
    </submittedName>
</protein>
<accession>A0A319ASP2</accession>
<evidence type="ECO:0000256" key="1">
    <source>
        <dbReference type="ARBA" id="ARBA00022737"/>
    </source>
</evidence>
<gene>
    <name evidence="5" type="ORF">BO88DRAFT_399240</name>
</gene>
<dbReference type="PROSITE" id="PS50088">
    <property type="entry name" value="ANK_REPEAT"/>
    <property type="match status" value="4"/>
</dbReference>
<evidence type="ECO:0000256" key="3">
    <source>
        <dbReference type="PROSITE-ProRule" id="PRU00023"/>
    </source>
</evidence>
<dbReference type="OrthoDB" id="194358at2759"/>
<dbReference type="Gene3D" id="1.25.40.20">
    <property type="entry name" value="Ankyrin repeat-containing domain"/>
    <property type="match status" value="2"/>
</dbReference>
<dbReference type="GeneID" id="37209945"/>
<dbReference type="Pfam" id="PF14420">
    <property type="entry name" value="Clr5"/>
    <property type="match status" value="1"/>
</dbReference>
<dbReference type="AlphaFoldDB" id="A0A319ASP2"/>
<dbReference type="Proteomes" id="UP000248405">
    <property type="component" value="Unassembled WGS sequence"/>
</dbReference>
<feature type="domain" description="Clr5" evidence="4">
    <location>
        <begin position="3"/>
        <end position="55"/>
    </location>
</feature>
<evidence type="ECO:0000313" key="5">
    <source>
        <dbReference type="EMBL" id="PYH63346.1"/>
    </source>
</evidence>
<name>A0A319ASP2_ASPVC</name>
<dbReference type="EMBL" id="KZ821655">
    <property type="protein sequence ID" value="PYH63346.1"/>
    <property type="molecule type" value="Genomic_DNA"/>
</dbReference>
<evidence type="ECO:0000259" key="4">
    <source>
        <dbReference type="Pfam" id="PF14420"/>
    </source>
</evidence>
<evidence type="ECO:0000256" key="2">
    <source>
        <dbReference type="ARBA" id="ARBA00023043"/>
    </source>
</evidence>
<organism evidence="5 6">
    <name type="scientific">Aspergillus vadensis (strain CBS 113365 / IMI 142717 / IBT 24658)</name>
    <dbReference type="NCBI Taxonomy" id="1448311"/>
    <lineage>
        <taxon>Eukaryota</taxon>
        <taxon>Fungi</taxon>
        <taxon>Dikarya</taxon>
        <taxon>Ascomycota</taxon>
        <taxon>Pezizomycotina</taxon>
        <taxon>Eurotiomycetes</taxon>
        <taxon>Eurotiomycetidae</taxon>
        <taxon>Eurotiales</taxon>
        <taxon>Aspergillaceae</taxon>
        <taxon>Aspergillus</taxon>
        <taxon>Aspergillus subgen. Circumdati</taxon>
    </lineage>
</organism>
<feature type="repeat" description="ANK" evidence="3">
    <location>
        <begin position="953"/>
        <end position="985"/>
    </location>
</feature>
<keyword evidence="6" id="KW-1185">Reference proteome</keyword>
<feature type="repeat" description="ANK" evidence="3">
    <location>
        <begin position="1023"/>
        <end position="1055"/>
    </location>
</feature>
<dbReference type="RefSeq" id="XP_025557140.1">
    <property type="nucleotide sequence ID" value="XM_025705353.1"/>
</dbReference>
<keyword evidence="2 3" id="KW-0040">ANK repeat</keyword>
<dbReference type="InterPro" id="IPR025676">
    <property type="entry name" value="Clr5_dom"/>
</dbReference>
<dbReference type="GO" id="GO:0005737">
    <property type="term" value="C:cytoplasm"/>
    <property type="evidence" value="ECO:0007669"/>
    <property type="project" value="TreeGrafter"/>
</dbReference>
<dbReference type="InterPro" id="IPR002110">
    <property type="entry name" value="Ankyrin_rpt"/>
</dbReference>
<sequence length="1118" mass="124473">MADAEWEAHKAEIERLYIRENKKLEEVLQFMETTYGFRKTKYQYTARLKKWGFKKYRMGALKWRHVNREIQKRAAEGQNLEVWFDGVYYDPKTVQFEIHRQGFQRETDKYQPLSPTPEGLIVCSPGPLIFQITWPQNLPWFIFSNTALSSLQNVPSNPSISLEHLPGGREMDLPSQIIERGLIDSLGSLMIGSHAKVLRTGRNSARVAAALSSIMPEQHEGQNLYIAERLCGLRGGSDAVERLQVALFLLSNSFQTNAYFHDIERGEPRTSKEDQTIMATFYQSGLDTVNNLKYLLSLPGATAHAISHKLFASAVRSEDVRMVRMALEAGMSPDIPIVHDGFPVPPLVLASNFRDSRAALDMCNLFLSYGSGLKDISILERALCEAIRSRNNELIKLFLARNIPIPGEALSAAIKTRTPGLFSMLLDIDPNINKRSGGSYDLSILGLAVDRNDVSLTQYLLALGADVDAIQDVKLDVKFCEDYIVRSTTLGLAIRKGNDDIINLLLDTHPNINHQEASDDYIPPLVLSVECGAINITQRLLSAGAEVSIGDGIQEMSLVQRALARNDLETSRLLISYGASVEPTQMEDYYTSILYENVAMNNIDTAISLLSWGARKNETFYDKVPDTILGAAIVGGHCEMVGSLLQAGATEIGKSLIQIGNLETAMYLEQLGLLPQILHCYGQPILVSAIRMSQRSDDGLVRYLLDRNVDKQPKNPVGPGRYWRFLDYATVCLSPLAAAIFYLRFPESFSLAKLLIVRGASIGDLELTAAVEDYRCGSQHFGILQLLLDNLSQQPCAVPNAFEKALQYDHIVFLVRRFLEIGLDPGGKVVASGFLDNIFLYQLHGVLDCEVLDSILERAVIWRNGVSLRTLLHSRTWTAVEKGRALTTALYHRRNSAVQDLLDAGADVNQAVKIHLDLIPPLWLAVRRQDISLTRRLVALGADYVNRPVSSHYRRTALQAAVEDGSVQIVDMLLDAGADPNQCAAEFRGGTALQFAAIKGYIGIARKLLAKGADVNAKRSLRNGRTALEGAAEHGRIDMLQLLLNEGASIVASGRRQYIRAVKLAEKNAEFGAAKLLRDQGGWTEWDARQYEREELDLHENVWDSTMSIPHRRRTEQD</sequence>
<dbReference type="InterPro" id="IPR036770">
    <property type="entry name" value="Ankyrin_rpt-contain_sf"/>
</dbReference>
<dbReference type="PANTHER" id="PTHR24198">
    <property type="entry name" value="ANKYRIN REPEAT AND PROTEIN KINASE DOMAIN-CONTAINING PROTEIN"/>
    <property type="match status" value="1"/>
</dbReference>